<accession>A0A853FBU1</accession>
<comment type="subcellular location">
    <subcellularLocation>
        <location evidence="1">Cell envelope</location>
    </subcellularLocation>
</comment>
<dbReference type="EMBL" id="JACCEW010000005">
    <property type="protein sequence ID" value="NYT38254.1"/>
    <property type="molecule type" value="Genomic_DNA"/>
</dbReference>
<evidence type="ECO:0000256" key="3">
    <source>
        <dbReference type="SAM" id="MobiDB-lite"/>
    </source>
</evidence>
<evidence type="ECO:0000256" key="2">
    <source>
        <dbReference type="ARBA" id="ARBA00022729"/>
    </source>
</evidence>
<dbReference type="Proteomes" id="UP000580517">
    <property type="component" value="Unassembled WGS sequence"/>
</dbReference>
<dbReference type="RefSeq" id="WP_129970411.1">
    <property type="nucleotide sequence ID" value="NZ_JACCEW010000005.1"/>
</dbReference>
<evidence type="ECO:0000313" key="7">
    <source>
        <dbReference type="Proteomes" id="UP000580517"/>
    </source>
</evidence>
<feature type="signal peptide" evidence="4">
    <location>
        <begin position="1"/>
        <end position="26"/>
    </location>
</feature>
<feature type="chain" id="PRO_5032529380" evidence="4">
    <location>
        <begin position="27"/>
        <end position="383"/>
    </location>
</feature>
<keyword evidence="7" id="KW-1185">Reference proteome</keyword>
<dbReference type="Pfam" id="PF09375">
    <property type="entry name" value="Peptidase_M75"/>
    <property type="match status" value="1"/>
</dbReference>
<sequence>MSMFSPSPLRVAAGLLLALSALGAKAAPLPQDLGGNLLRGYIAPAMMRFHEAAVQMQAAINDYCVAQKPAPAGRVRDGFSALVRAWTGIEFLRFGPLVAENRYERIAFWPDPRGLTLRQVQGLLAGAEDKAGGKDEAGGRSSDEAGHPAIPDAETLATHSVALQGLPALEYVLYRDHGLVADDARGQADFSAACTYAVAVAGNLARVGATLVQTWGEGGEYAGWFSQPGPENPLYRNQQEVAAEAMKALSTGLQFARDVKIMPVLGKNRQAAREKRAPFWRSGLFAQSMQASMEGMAAFAQATGFEYKGDESWIGASLRDELERAAQGFAAMPESLDAFLGTEDGYRRLTLQSLLLDNAKNIVDAHMAPAFGVSIGFNALDGD</sequence>
<evidence type="ECO:0000256" key="1">
    <source>
        <dbReference type="ARBA" id="ARBA00004196"/>
    </source>
</evidence>
<dbReference type="InterPro" id="IPR034984">
    <property type="entry name" value="Imelysin-like_IPPA"/>
</dbReference>
<dbReference type="GO" id="GO:0030313">
    <property type="term" value="C:cell envelope"/>
    <property type="evidence" value="ECO:0007669"/>
    <property type="project" value="UniProtKB-SubCell"/>
</dbReference>
<dbReference type="OrthoDB" id="5729110at2"/>
<name>A0A853FBU1_9BURK</name>
<keyword evidence="2 4" id="KW-0732">Signal</keyword>
<feature type="compositionally biased region" description="Basic and acidic residues" evidence="3">
    <location>
        <begin position="128"/>
        <end position="146"/>
    </location>
</feature>
<reference evidence="6 7" key="1">
    <citation type="submission" date="2020-07" db="EMBL/GenBank/DDBJ databases">
        <title>Taxonomic revisions and descriptions of new bacterial species based on genomic comparisons in the high-G+C-content subgroup of the family Alcaligenaceae.</title>
        <authorList>
            <person name="Szabo A."/>
            <person name="Felfoldi T."/>
        </authorList>
    </citation>
    <scope>NUCLEOTIDE SEQUENCE [LARGE SCALE GENOMIC DNA]</scope>
    <source>
        <strain evidence="6 7">DSM 25264</strain>
    </source>
</reference>
<feature type="region of interest" description="Disordered" evidence="3">
    <location>
        <begin position="128"/>
        <end position="150"/>
    </location>
</feature>
<evidence type="ECO:0000313" key="6">
    <source>
        <dbReference type="EMBL" id="NYT38254.1"/>
    </source>
</evidence>
<evidence type="ECO:0000256" key="4">
    <source>
        <dbReference type="SAM" id="SignalP"/>
    </source>
</evidence>
<evidence type="ECO:0000259" key="5">
    <source>
        <dbReference type="Pfam" id="PF09375"/>
    </source>
</evidence>
<protein>
    <submittedName>
        <fullName evidence="6">Imelysin family protein</fullName>
    </submittedName>
</protein>
<organism evidence="6 7">
    <name type="scientific">Allopusillimonas soli</name>
    <dbReference type="NCBI Taxonomy" id="659016"/>
    <lineage>
        <taxon>Bacteria</taxon>
        <taxon>Pseudomonadati</taxon>
        <taxon>Pseudomonadota</taxon>
        <taxon>Betaproteobacteria</taxon>
        <taxon>Burkholderiales</taxon>
        <taxon>Alcaligenaceae</taxon>
        <taxon>Allopusillimonas</taxon>
    </lineage>
</organism>
<comment type="caution">
    <text evidence="6">The sequence shown here is derived from an EMBL/GenBank/DDBJ whole genome shotgun (WGS) entry which is preliminary data.</text>
</comment>
<dbReference type="InterPro" id="IPR038352">
    <property type="entry name" value="Imelysin_sf"/>
</dbReference>
<dbReference type="InterPro" id="IPR018976">
    <property type="entry name" value="Imelysin-like"/>
</dbReference>
<dbReference type="CDD" id="cd14659">
    <property type="entry name" value="Imelysin-like_IPPA"/>
    <property type="match status" value="1"/>
</dbReference>
<feature type="domain" description="Imelysin-like" evidence="5">
    <location>
        <begin position="48"/>
        <end position="337"/>
    </location>
</feature>
<gene>
    <name evidence="6" type="ORF">H0A68_15330</name>
</gene>
<dbReference type="Gene3D" id="1.20.1420.20">
    <property type="entry name" value="M75 peptidase, HXXE motif"/>
    <property type="match status" value="1"/>
</dbReference>
<proteinExistence type="predicted"/>
<dbReference type="AlphaFoldDB" id="A0A853FBU1"/>